<feature type="transmembrane region" description="Helical" evidence="1">
    <location>
        <begin position="253"/>
        <end position="272"/>
    </location>
</feature>
<keyword evidence="1" id="KW-0472">Membrane</keyword>
<evidence type="ECO:0000256" key="1">
    <source>
        <dbReference type="SAM" id="Phobius"/>
    </source>
</evidence>
<accession>A0A563D7U9</accession>
<organism evidence="2 3">
    <name type="scientific">Apibacter muscae</name>
    <dbReference type="NCBI Taxonomy" id="2509004"/>
    <lineage>
        <taxon>Bacteria</taxon>
        <taxon>Pseudomonadati</taxon>
        <taxon>Bacteroidota</taxon>
        <taxon>Flavobacteriia</taxon>
        <taxon>Flavobacteriales</taxon>
        <taxon>Weeksellaceae</taxon>
        <taxon>Apibacter</taxon>
    </lineage>
</organism>
<keyword evidence="1" id="KW-1133">Transmembrane helix</keyword>
<feature type="transmembrane region" description="Helical" evidence="1">
    <location>
        <begin position="284"/>
        <end position="303"/>
    </location>
</feature>
<dbReference type="Proteomes" id="UP000319499">
    <property type="component" value="Unassembled WGS sequence"/>
</dbReference>
<name>A0A563D7U9_9FLAO</name>
<feature type="transmembrane region" description="Helical" evidence="1">
    <location>
        <begin position="108"/>
        <end position="139"/>
    </location>
</feature>
<feature type="transmembrane region" description="Helical" evidence="1">
    <location>
        <begin position="335"/>
        <end position="352"/>
    </location>
</feature>
<feature type="transmembrane region" description="Helical" evidence="1">
    <location>
        <begin position="7"/>
        <end position="26"/>
    </location>
</feature>
<protein>
    <recommendedName>
        <fullName evidence="4">Glycosyltransferase RgtA/B/C/D-like domain-containing protein</fullName>
    </recommendedName>
</protein>
<keyword evidence="3" id="KW-1185">Reference proteome</keyword>
<proteinExistence type="predicted"/>
<dbReference type="EMBL" id="SELH01000026">
    <property type="protein sequence ID" value="TWP26093.1"/>
    <property type="molecule type" value="Genomic_DNA"/>
</dbReference>
<feature type="transmembrane region" description="Helical" evidence="1">
    <location>
        <begin position="309"/>
        <end position="328"/>
    </location>
</feature>
<evidence type="ECO:0000313" key="3">
    <source>
        <dbReference type="Proteomes" id="UP000319499"/>
    </source>
</evidence>
<dbReference type="RefSeq" id="WP_146293493.1">
    <property type="nucleotide sequence ID" value="NZ_SELH01000026.1"/>
</dbReference>
<evidence type="ECO:0008006" key="4">
    <source>
        <dbReference type="Google" id="ProtNLM"/>
    </source>
</evidence>
<dbReference type="AlphaFoldDB" id="A0A563D7U9"/>
<dbReference type="OrthoDB" id="1270387at2"/>
<comment type="caution">
    <text evidence="2">The sequence shown here is derived from an EMBL/GenBank/DDBJ whole genome shotgun (WGS) entry which is preliminary data.</text>
</comment>
<reference evidence="2 3" key="1">
    <citation type="submission" date="2019-02" db="EMBL/GenBank/DDBJ databases">
        <title>Apibacter muscae sp. nov.: a novel member of the house fly microbiota.</title>
        <authorList>
            <person name="Park R."/>
        </authorList>
    </citation>
    <scope>NUCLEOTIDE SEQUENCE [LARGE SCALE GENOMIC DNA]</scope>
    <source>
        <strain evidence="2 3">AL1</strain>
    </source>
</reference>
<sequence>MKKNKLLISILLIIIIKALFLLTKHIQEDAFITWRVAQNILDYGVYGFNGDERISSSTTHLYVFISVLFKLIFSENFIYPLLIFNSIIYTWGTKILSDILTSNDNVKILFIFFANFLPPAIKISILGMEFGLIFFLYVLFLKYAVLLRRNWAFLLLPILISWTRLDAAMFLLINFFYDLFRYRKPNYFFILSGILSVITILGFNYFYFHEIINNTIIAKRLAYANEADNFMSKFIGMLNNTNYYSMLKIPLNILKINIFLIITIFLSIFSFYKISKNLNREQKYILSIIYTYAWVRMVVFGFANSWFDWYYWIPQIFMFIPIILYFIQDLNKTKIITYIVIFFIPLVAYQTVHSIATGHGEWYYNRKVGLYLDSIEPDKSKTVFLEPAGYIPYFSKLKAIDYVGLVDKRVLEEFKIKGNNVAESVIKKYQPDYILEDNKPMFKGDISIEESSKYKLIKEFHILQNAKSDNFILDKIYKLKPSGRDYYLYKRIN</sequence>
<keyword evidence="1" id="KW-0812">Transmembrane</keyword>
<feature type="transmembrane region" description="Helical" evidence="1">
    <location>
        <begin position="187"/>
        <end position="208"/>
    </location>
</feature>
<gene>
    <name evidence="2" type="ORF">ETU09_10340</name>
</gene>
<evidence type="ECO:0000313" key="2">
    <source>
        <dbReference type="EMBL" id="TWP26093.1"/>
    </source>
</evidence>
<feature type="transmembrane region" description="Helical" evidence="1">
    <location>
        <begin position="151"/>
        <end position="175"/>
    </location>
</feature>